<feature type="compositionally biased region" description="Basic and acidic residues" evidence="1">
    <location>
        <begin position="7"/>
        <end position="16"/>
    </location>
</feature>
<feature type="compositionally biased region" description="Basic and acidic residues" evidence="1">
    <location>
        <begin position="702"/>
        <end position="714"/>
    </location>
</feature>
<feature type="compositionally biased region" description="Basic and acidic residues" evidence="1">
    <location>
        <begin position="441"/>
        <end position="466"/>
    </location>
</feature>
<feature type="region of interest" description="Disordered" evidence="1">
    <location>
        <begin position="279"/>
        <end position="470"/>
    </location>
</feature>
<feature type="compositionally biased region" description="Basic and acidic residues" evidence="1">
    <location>
        <begin position="616"/>
        <end position="628"/>
    </location>
</feature>
<feature type="compositionally biased region" description="Basic and acidic residues" evidence="1">
    <location>
        <begin position="211"/>
        <end position="223"/>
    </location>
</feature>
<evidence type="ECO:0000313" key="3">
    <source>
        <dbReference type="Proteomes" id="UP000557509"/>
    </source>
</evidence>
<accession>A0A7J6JU92</accession>
<feature type="compositionally biased region" description="Basic and acidic residues" evidence="1">
    <location>
        <begin position="819"/>
        <end position="867"/>
    </location>
</feature>
<dbReference type="EMBL" id="JAAUHK010000197">
    <property type="protein sequence ID" value="KAF4638394.1"/>
    <property type="molecule type" value="Genomic_DNA"/>
</dbReference>
<gene>
    <name evidence="2" type="ORF">TGRH88_060030</name>
</gene>
<feature type="compositionally biased region" description="Basic and acidic residues" evidence="1">
    <location>
        <begin position="401"/>
        <end position="427"/>
    </location>
</feature>
<evidence type="ECO:0000313" key="2">
    <source>
        <dbReference type="EMBL" id="KAF4638394.1"/>
    </source>
</evidence>
<sequence length="1197" mass="132368">MIGAAFAEEKGPDGIQRRGGANCATESRLQIANAPLAERNESFLRATEWYFSLPESTAPAAAVPKQERAERQEQRIARKSDIVAVGWRESEVSSLCGRVFSSDYVDAIAGSQDSKEPLSLSSTSTFPHRNACSGVGSGGVSMLAEPRAQFSRLLGFPGPQRASDQETVRRGKAATIKSRQAKQGFRFPGAEEEGRDMLLPFRDNEGEDEDGATHEQEERSRLRERARVRVSESLRCRATGPITRHTEQRRCLTASEKAESGEAAQVCLVSPARGLVFSEEDEDGETPETERDGVSQAVVTNGKTERAKKSGEKATAICIEKDKEVSRKDNLPLEEAAGDPVANRAATGSGRRPEKKGEVKRERAGETSRGKKPTPFTADEELRSTGKAMWVRQRCQLDQSESEHQGDRRTQELKEREDGKRQCEPRTGKGQTAPGAQRKSPAKENRRRTLGEESFREREKEMQKARDHQHRLRLLTAEAKTLRPWKEGITWSKTQGRWVVTAPARSRIPARVFIPHTVDEVAATLAGACEYLDHSRKLLSRLNLNRSSESKKKEKRLQAQASDAPKTPEGSDADPPASEKVSLKEAEYERESLKEADSDRVSLKETESAIVSMNEPEPKKRGRKRDEQMQSADEPARPSACLNGRKYDMSCSIDVGEDLCNSSEEITEVSPHASETTGHHGVAMKITGDSSVSSVRPGGQTESRREVDTGKTAEADGGTVDADKREAKMIPDSIDNNRTFTSAELDKIAENMRPLRYPMTYWLKGQRAFTVKIFTFDKVAIEASCPTSRQSLPPSSGAGAGRMPSCNEEEDKPGTRCVAQDEEKRGNMKNRDAKGAAQDDGKRDEMKSIEAKVEEEVPDDMKEREARGAQAGRRAQGREEEQEGERNPKVANEGREETPEEASADRRASRYPATPKPYPSPLFILRNKKYTGCRRFALKENTLRSFYESYEEACLYAASLGYPPTASVARAVPGFVPLLSSESPVQSDSPRATENTAHALTAPLDRKNPNKTASKTEDTRNPTGPLLTPAGRRYTRMKKQGDKTASENQATAEVKGSAVGTAERVDKGGKRLAREERVETVLTHEEYSVGSSIHNIEQKNGDASEARPDGCCRGVVLSENRKLKAKGTIVDEDEEEDALLIDCFPRRKATRRKSEGLLKSQITHWSTNAHGTCKTSNRNERAKTHKVLKLEGVMKEE</sequence>
<feature type="region of interest" description="Disordered" evidence="1">
    <location>
        <begin position="785"/>
        <end position="923"/>
    </location>
</feature>
<keyword evidence="3" id="KW-1185">Reference proteome</keyword>
<proteinExistence type="predicted"/>
<reference evidence="2 3" key="1">
    <citation type="submission" date="2020-03" db="EMBL/GenBank/DDBJ databases">
        <title>Genome sequence of Toxoplasma gondii RH-88 strain.</title>
        <authorList>
            <person name="Lorenzi H.A."/>
            <person name="Venepally P."/>
            <person name="Rozenberg A."/>
            <person name="Sibley D."/>
        </authorList>
    </citation>
    <scope>NUCLEOTIDE SEQUENCE [LARGE SCALE GENOMIC DNA]</scope>
    <source>
        <strain evidence="2 3">RH-88</strain>
    </source>
</reference>
<feature type="region of interest" description="Disordered" evidence="1">
    <location>
        <begin position="1"/>
        <end position="20"/>
    </location>
</feature>
<feature type="compositionally biased region" description="Basic and acidic residues" evidence="1">
    <location>
        <begin position="581"/>
        <end position="607"/>
    </location>
</feature>
<feature type="region of interest" description="Disordered" evidence="1">
    <location>
        <begin position="981"/>
        <end position="1071"/>
    </location>
</feature>
<feature type="region of interest" description="Disordered" evidence="1">
    <location>
        <begin position="155"/>
        <end position="223"/>
    </location>
</feature>
<evidence type="ECO:0000256" key="1">
    <source>
        <dbReference type="SAM" id="MobiDB-lite"/>
    </source>
</evidence>
<comment type="caution">
    <text evidence="2">The sequence shown here is derived from an EMBL/GenBank/DDBJ whole genome shotgun (WGS) entry which is preliminary data.</text>
</comment>
<dbReference type="VEuPathDB" id="ToxoDB:TGME49_245440"/>
<name>A0A7J6JU92_TOXGO</name>
<feature type="compositionally biased region" description="Basic and acidic residues" evidence="1">
    <location>
        <begin position="1004"/>
        <end position="1020"/>
    </location>
</feature>
<feature type="compositionally biased region" description="Polar residues" evidence="1">
    <location>
        <begin position="981"/>
        <end position="998"/>
    </location>
</feature>
<feature type="compositionally biased region" description="Basic and acidic residues" evidence="1">
    <location>
        <begin position="303"/>
        <end position="312"/>
    </location>
</feature>
<feature type="compositionally biased region" description="Basic and acidic residues" evidence="1">
    <location>
        <begin position="351"/>
        <end position="369"/>
    </location>
</feature>
<organism evidence="2 3">
    <name type="scientific">Toxoplasma gondii</name>
    <dbReference type="NCBI Taxonomy" id="5811"/>
    <lineage>
        <taxon>Eukaryota</taxon>
        <taxon>Sar</taxon>
        <taxon>Alveolata</taxon>
        <taxon>Apicomplexa</taxon>
        <taxon>Conoidasida</taxon>
        <taxon>Coccidia</taxon>
        <taxon>Eucoccidiorida</taxon>
        <taxon>Eimeriorina</taxon>
        <taxon>Sarcocystidae</taxon>
        <taxon>Toxoplasma</taxon>
    </lineage>
</organism>
<feature type="compositionally biased region" description="Basic and acidic residues" evidence="1">
    <location>
        <begin position="876"/>
        <end position="908"/>
    </location>
</feature>
<dbReference type="Proteomes" id="UP000557509">
    <property type="component" value="Unassembled WGS sequence"/>
</dbReference>
<feature type="region of interest" description="Disordered" evidence="1">
    <location>
        <begin position="543"/>
        <end position="643"/>
    </location>
</feature>
<feature type="compositionally biased region" description="Polar residues" evidence="1">
    <location>
        <begin position="785"/>
        <end position="794"/>
    </location>
</feature>
<feature type="region of interest" description="Disordered" evidence="1">
    <location>
        <begin position="684"/>
        <end position="726"/>
    </location>
</feature>
<feature type="compositionally biased region" description="Basic and acidic residues" evidence="1">
    <location>
        <begin position="319"/>
        <end position="331"/>
    </location>
</feature>
<protein>
    <submittedName>
        <fullName evidence="2">Uncharacterized protein</fullName>
    </submittedName>
</protein>
<dbReference type="AlphaFoldDB" id="A0A7J6JU92"/>